<dbReference type="GeneID" id="85461199"/>
<reference evidence="1" key="1">
    <citation type="submission" date="2021-06" db="EMBL/GenBank/DDBJ databases">
        <title>Comparative genomics, transcriptomics and evolutionary studies reveal genomic signatures of adaptation to plant cell wall in hemibiotrophic fungi.</title>
        <authorList>
            <consortium name="DOE Joint Genome Institute"/>
            <person name="Baroncelli R."/>
            <person name="Diaz J.F."/>
            <person name="Benocci T."/>
            <person name="Peng M."/>
            <person name="Battaglia E."/>
            <person name="Haridas S."/>
            <person name="Andreopoulos W."/>
            <person name="Labutti K."/>
            <person name="Pangilinan J."/>
            <person name="Floch G.L."/>
            <person name="Makela M.R."/>
            <person name="Henrissat B."/>
            <person name="Grigoriev I.V."/>
            <person name="Crouch J.A."/>
            <person name="De Vries R.P."/>
            <person name="Sukno S.A."/>
            <person name="Thon M.R."/>
        </authorList>
    </citation>
    <scope>NUCLEOTIDE SEQUENCE</scope>
    <source>
        <strain evidence="1">CBS 193.32</strain>
    </source>
</reference>
<organism evidence="1 2">
    <name type="scientific">Colletotrichum godetiae</name>
    <dbReference type="NCBI Taxonomy" id="1209918"/>
    <lineage>
        <taxon>Eukaryota</taxon>
        <taxon>Fungi</taxon>
        <taxon>Dikarya</taxon>
        <taxon>Ascomycota</taxon>
        <taxon>Pezizomycotina</taxon>
        <taxon>Sordariomycetes</taxon>
        <taxon>Hypocreomycetidae</taxon>
        <taxon>Glomerellales</taxon>
        <taxon>Glomerellaceae</taxon>
        <taxon>Colletotrichum</taxon>
        <taxon>Colletotrichum acutatum species complex</taxon>
    </lineage>
</organism>
<dbReference type="RefSeq" id="XP_060421288.1">
    <property type="nucleotide sequence ID" value="XM_060576673.1"/>
</dbReference>
<evidence type="ECO:0000313" key="1">
    <source>
        <dbReference type="EMBL" id="KAK1656524.1"/>
    </source>
</evidence>
<dbReference type="Proteomes" id="UP001224890">
    <property type="component" value="Unassembled WGS sequence"/>
</dbReference>
<accession>A0AAJ0EPE3</accession>
<name>A0AAJ0EPE3_9PEZI</name>
<comment type="caution">
    <text evidence="1">The sequence shown here is derived from an EMBL/GenBank/DDBJ whole genome shotgun (WGS) entry which is preliminary data.</text>
</comment>
<dbReference type="EMBL" id="JAHMHR010000165">
    <property type="protein sequence ID" value="KAK1656524.1"/>
    <property type="molecule type" value="Genomic_DNA"/>
</dbReference>
<proteinExistence type="predicted"/>
<dbReference type="AlphaFoldDB" id="A0AAJ0EPE3"/>
<evidence type="ECO:0000313" key="2">
    <source>
        <dbReference type="Proteomes" id="UP001224890"/>
    </source>
</evidence>
<gene>
    <name evidence="1" type="ORF">BDP55DRAFT_688783</name>
</gene>
<sequence length="213" mass="23578">MRCIFMTRSGEEWGTRGSQSRKLLRGFSWRPPQGICITAAFTPDYPFDHCKAADLTCIKLADALWRWSITSHLMETAKGCSNVPTVVASVNPDMLLNLHMWGSSSSLVVSTEGPCRLLLPIDAREGSGPVHYLPPSRQSGERSPLSVTFGMLTCKSEYGSHSSTSEDGQIGRSVYLDACEAYRIPCCFFNICCSSYLLHQLARLRVLQQHVPA</sequence>
<protein>
    <submittedName>
        <fullName evidence="1">Uncharacterized protein</fullName>
    </submittedName>
</protein>
<keyword evidence="2" id="KW-1185">Reference proteome</keyword>